<evidence type="ECO:0000256" key="1">
    <source>
        <dbReference type="SAM" id="Phobius"/>
    </source>
</evidence>
<feature type="transmembrane region" description="Helical" evidence="1">
    <location>
        <begin position="66"/>
        <end position="87"/>
    </location>
</feature>
<keyword evidence="1" id="KW-0812">Transmembrane</keyword>
<reference evidence="2 3" key="1">
    <citation type="submission" date="2017-04" db="EMBL/GenBank/DDBJ databases">
        <title>MLSA of the genus Halorubrum.</title>
        <authorList>
            <person name="De La Haba R."/>
            <person name="Sanchez-Porro C."/>
            <person name="Infante-Dominguez C."/>
            <person name="Ventosa A."/>
        </authorList>
    </citation>
    <scope>NUCLEOTIDE SEQUENCE [LARGE SCALE GENOMIC DNA]</scope>
    <source>
        <strain evidence="2 3">DSM 17463</strain>
    </source>
</reference>
<organism evidence="2 3">
    <name type="scientific">Halorubrum ezzemoulense DSM 17463</name>
    <dbReference type="NCBI Taxonomy" id="1121945"/>
    <lineage>
        <taxon>Archaea</taxon>
        <taxon>Methanobacteriati</taxon>
        <taxon>Methanobacteriota</taxon>
        <taxon>Stenosarchaea group</taxon>
        <taxon>Halobacteria</taxon>
        <taxon>Halobacteriales</taxon>
        <taxon>Haloferacaceae</taxon>
        <taxon>Halorubrum</taxon>
    </lineage>
</organism>
<dbReference type="EMBL" id="NEDJ01000101">
    <property type="protein sequence ID" value="OSO90642.1"/>
    <property type="molecule type" value="Genomic_DNA"/>
</dbReference>
<evidence type="ECO:0000313" key="2">
    <source>
        <dbReference type="EMBL" id="OSO90642.1"/>
    </source>
</evidence>
<dbReference type="RefSeq" id="WP_080508784.1">
    <property type="nucleotide sequence ID" value="NZ_ATXS01000087.1"/>
</dbReference>
<dbReference type="Proteomes" id="UP000193587">
    <property type="component" value="Unassembled WGS sequence"/>
</dbReference>
<evidence type="ECO:0000313" key="3">
    <source>
        <dbReference type="Proteomes" id="UP000193587"/>
    </source>
</evidence>
<keyword evidence="1" id="KW-0472">Membrane</keyword>
<protein>
    <submittedName>
        <fullName evidence="2">Uncharacterized protein</fullName>
    </submittedName>
</protein>
<comment type="caution">
    <text evidence="2">The sequence shown here is derived from an EMBL/GenBank/DDBJ whole genome shotgun (WGS) entry which is preliminary data.</text>
</comment>
<feature type="transmembrane region" description="Helical" evidence="1">
    <location>
        <begin position="35"/>
        <end position="54"/>
    </location>
</feature>
<sequence>MEDLYIYTGSFVVIGASIGGPAVGSLIAGDRSIPILLMAIGGAGMLATAGYDLLRTDPEEFTTSAIVLLVLAGSACLSFLGTILSAMGSF</sequence>
<dbReference type="AlphaFoldDB" id="A0A1X4G6I5"/>
<keyword evidence="1" id="KW-1133">Transmembrane helix</keyword>
<accession>A0A1X4G6I5</accession>
<name>A0A1X4G6I5_HALEZ</name>
<gene>
    <name evidence="2" type="ORF">B9H04_16730</name>
</gene>
<feature type="transmembrane region" description="Helical" evidence="1">
    <location>
        <begin position="6"/>
        <end position="28"/>
    </location>
</feature>
<proteinExistence type="predicted"/>